<accession>A0A6A7A1J6</accession>
<organism evidence="1 2">
    <name type="scientific">Ophiobolus disseminans</name>
    <dbReference type="NCBI Taxonomy" id="1469910"/>
    <lineage>
        <taxon>Eukaryota</taxon>
        <taxon>Fungi</taxon>
        <taxon>Dikarya</taxon>
        <taxon>Ascomycota</taxon>
        <taxon>Pezizomycotina</taxon>
        <taxon>Dothideomycetes</taxon>
        <taxon>Pleosporomycetidae</taxon>
        <taxon>Pleosporales</taxon>
        <taxon>Pleosporineae</taxon>
        <taxon>Phaeosphaeriaceae</taxon>
        <taxon>Ophiobolus</taxon>
    </lineage>
</organism>
<proteinExistence type="predicted"/>
<evidence type="ECO:0000313" key="1">
    <source>
        <dbReference type="EMBL" id="KAF2826577.1"/>
    </source>
</evidence>
<dbReference type="OrthoDB" id="3725657at2759"/>
<dbReference type="AlphaFoldDB" id="A0A6A7A1J6"/>
<keyword evidence="2" id="KW-1185">Reference proteome</keyword>
<protein>
    <recommendedName>
        <fullName evidence="3">DUF4219 domain-containing protein</fullName>
    </recommendedName>
</protein>
<dbReference type="EMBL" id="MU006225">
    <property type="protein sequence ID" value="KAF2826577.1"/>
    <property type="molecule type" value="Genomic_DNA"/>
</dbReference>
<evidence type="ECO:0008006" key="3">
    <source>
        <dbReference type="Google" id="ProtNLM"/>
    </source>
</evidence>
<name>A0A6A7A1J6_9PLEO</name>
<evidence type="ECO:0000313" key="2">
    <source>
        <dbReference type="Proteomes" id="UP000799424"/>
    </source>
</evidence>
<gene>
    <name evidence="1" type="ORF">CC86DRAFT_291722</name>
</gene>
<dbReference type="Proteomes" id="UP000799424">
    <property type="component" value="Unassembled WGS sequence"/>
</dbReference>
<feature type="non-terminal residue" evidence="1">
    <location>
        <position position="202"/>
    </location>
</feature>
<reference evidence="1" key="1">
    <citation type="journal article" date="2020" name="Stud. Mycol.">
        <title>101 Dothideomycetes genomes: a test case for predicting lifestyles and emergence of pathogens.</title>
        <authorList>
            <person name="Haridas S."/>
            <person name="Albert R."/>
            <person name="Binder M."/>
            <person name="Bloem J."/>
            <person name="Labutti K."/>
            <person name="Salamov A."/>
            <person name="Andreopoulos B."/>
            <person name="Baker S."/>
            <person name="Barry K."/>
            <person name="Bills G."/>
            <person name="Bluhm B."/>
            <person name="Cannon C."/>
            <person name="Castanera R."/>
            <person name="Culley D."/>
            <person name="Daum C."/>
            <person name="Ezra D."/>
            <person name="Gonzalez J."/>
            <person name="Henrissat B."/>
            <person name="Kuo A."/>
            <person name="Liang C."/>
            <person name="Lipzen A."/>
            <person name="Lutzoni F."/>
            <person name="Magnuson J."/>
            <person name="Mondo S."/>
            <person name="Nolan M."/>
            <person name="Ohm R."/>
            <person name="Pangilinan J."/>
            <person name="Park H.-J."/>
            <person name="Ramirez L."/>
            <person name="Alfaro M."/>
            <person name="Sun H."/>
            <person name="Tritt A."/>
            <person name="Yoshinaga Y."/>
            <person name="Zwiers L.-H."/>
            <person name="Turgeon B."/>
            <person name="Goodwin S."/>
            <person name="Spatafora J."/>
            <person name="Crous P."/>
            <person name="Grigoriev I."/>
        </authorList>
    </citation>
    <scope>NUCLEOTIDE SEQUENCE</scope>
    <source>
        <strain evidence="1">CBS 113818</strain>
    </source>
</reference>
<sequence>MGTSDAAQIPKLSSDGSNFKKWKAAIEIYAQMLDADDVLDGSLPKPPKPHYNGLIPDAEELDDTTIVLGSPEYNKKMSAIKAYNEGKEGINKPIIEKASQMAATLKAWKKMAASLDMALLQTLPPDIWQAVQGLDTVHLRWENILRRFEEEGLNEESSAWAEFFKLRCADQPNTLKFTDKYRSSLNRLTEMKLNLPGKGVLY</sequence>